<sequence length="65" mass="7182">MTKPIADTKRAEDAAEAPPLSASVRRHLGKNLRSHYADSLTEPVGERLEALIGRLDTLQDRATRD</sequence>
<protein>
    <recommendedName>
        <fullName evidence="2">Anti-sigma factor NepR domain-containing protein</fullName>
    </recommendedName>
</protein>
<feature type="region of interest" description="Disordered" evidence="1">
    <location>
        <begin position="1"/>
        <end position="22"/>
    </location>
</feature>
<name>A0A1S1P2W3_METEX</name>
<reference evidence="4" key="3">
    <citation type="submission" date="2017-10" db="EMBL/GenBank/DDBJ databases">
        <authorList>
            <person name="Banno H."/>
            <person name="Chua N.-H."/>
        </authorList>
    </citation>
    <scope>NUCLEOTIDE SEQUENCE [LARGE SCALE GENOMIC DNA]</scope>
    <source>
        <strain evidence="4">TK 0001</strain>
    </source>
</reference>
<dbReference type="Pfam" id="PF18557">
    <property type="entry name" value="NepR"/>
    <property type="match status" value="1"/>
</dbReference>
<evidence type="ECO:0000259" key="2">
    <source>
        <dbReference type="Pfam" id="PF18557"/>
    </source>
</evidence>
<feature type="domain" description="Anti-sigma factor NepR" evidence="2">
    <location>
        <begin position="25"/>
        <end position="56"/>
    </location>
</feature>
<reference evidence="3 6" key="1">
    <citation type="submission" date="2016-10" db="EMBL/GenBank/DDBJ databases">
        <title>Draft genome sequence of Methylobacterium extorquens CP3, a seed endophyte of Crotalaria pumila with plant growth-promoting and metal tolerance properties.</title>
        <authorList>
            <person name="Sanchez-Lopez A.S."/>
            <person name="Van Hamme J.D."/>
            <person name="Thijs S."/>
            <person name="Mcammond B.M."/>
            <person name="Stevens V."/>
            <person name="Gonzalez-Chavez M.D.C."/>
            <person name="Vangronsveld J."/>
        </authorList>
    </citation>
    <scope>NUCLEOTIDE SEQUENCE [LARGE SCALE GENOMIC DNA]</scope>
    <source>
        <strain evidence="3 6">CP3</strain>
    </source>
</reference>
<proteinExistence type="predicted"/>
<evidence type="ECO:0000256" key="1">
    <source>
        <dbReference type="SAM" id="MobiDB-lite"/>
    </source>
</evidence>
<dbReference type="OMA" id="RNHYADS"/>
<evidence type="ECO:0000313" key="3">
    <source>
        <dbReference type="EMBL" id="OHV15385.1"/>
    </source>
</evidence>
<evidence type="ECO:0000313" key="4">
    <source>
        <dbReference type="EMBL" id="SOR31234.1"/>
    </source>
</evidence>
<dbReference type="GeneID" id="72989045"/>
<dbReference type="Proteomes" id="UP000233769">
    <property type="component" value="Chromosome tk0001"/>
</dbReference>
<dbReference type="Proteomes" id="UP000180215">
    <property type="component" value="Unassembled WGS sequence"/>
</dbReference>
<dbReference type="EMBL" id="MNAO01000282">
    <property type="protein sequence ID" value="OHV15385.1"/>
    <property type="molecule type" value="Genomic_DNA"/>
</dbReference>
<dbReference type="EMBL" id="LT962688">
    <property type="protein sequence ID" value="SOR31234.1"/>
    <property type="molecule type" value="Genomic_DNA"/>
</dbReference>
<evidence type="ECO:0000313" key="7">
    <source>
        <dbReference type="Proteomes" id="UP000233769"/>
    </source>
</evidence>
<evidence type="ECO:0000313" key="5">
    <source>
        <dbReference type="EMBL" id="WHQ71487.1"/>
    </source>
</evidence>
<accession>A0A1S1P2W3</accession>
<dbReference type="RefSeq" id="WP_012253017.1">
    <property type="nucleotide sequence ID" value="NZ_BJVP01000002.1"/>
</dbReference>
<gene>
    <name evidence="3" type="ORF">BK022_19440</name>
    <name evidence="5" type="ORF">KEC54_08105</name>
    <name evidence="4" type="ORF">TK0001_4632</name>
</gene>
<dbReference type="InterPro" id="IPR041649">
    <property type="entry name" value="NepR"/>
</dbReference>
<feature type="compositionally biased region" description="Basic and acidic residues" evidence="1">
    <location>
        <begin position="1"/>
        <end position="13"/>
    </location>
</feature>
<dbReference type="AlphaFoldDB" id="A0A1S1P2W3"/>
<organism evidence="3 6">
    <name type="scientific">Methylorubrum extorquens</name>
    <name type="common">Methylobacterium dichloromethanicum</name>
    <name type="synonym">Methylobacterium extorquens</name>
    <dbReference type="NCBI Taxonomy" id="408"/>
    <lineage>
        <taxon>Bacteria</taxon>
        <taxon>Pseudomonadati</taxon>
        <taxon>Pseudomonadota</taxon>
        <taxon>Alphaproteobacteria</taxon>
        <taxon>Hyphomicrobiales</taxon>
        <taxon>Methylobacteriaceae</taxon>
        <taxon>Methylorubrum</taxon>
    </lineage>
</organism>
<dbReference type="Proteomes" id="UP001223720">
    <property type="component" value="Chromosome"/>
</dbReference>
<reference evidence="7" key="2">
    <citation type="submission" date="2017-10" db="EMBL/GenBank/DDBJ databases">
        <authorList>
            <person name="Regsiter A."/>
            <person name="William W."/>
        </authorList>
    </citation>
    <scope>NUCLEOTIDE SEQUENCE [LARGE SCALE GENOMIC DNA]</scope>
</reference>
<evidence type="ECO:0000313" key="6">
    <source>
        <dbReference type="Proteomes" id="UP000180215"/>
    </source>
</evidence>
<dbReference type="EMBL" id="CP073633">
    <property type="protein sequence ID" value="WHQ71487.1"/>
    <property type="molecule type" value="Genomic_DNA"/>
</dbReference>
<reference evidence="5" key="4">
    <citation type="journal article" date="2022" name="Biotechnol. Bioprocess Eng.">
        <title>Pan-genome Analysis Reveals Comparative Genomic Features of Central Metabolic Pathways in Methylorubrum extorquens.</title>
        <authorList>
            <person name="Lee G.M."/>
            <person name="Scott-Nevros Z.K."/>
            <person name="Lee S.-M."/>
            <person name="Kim D."/>
        </authorList>
    </citation>
    <scope>NUCLEOTIDE SEQUENCE</scope>
    <source>
        <strain evidence="5">ATCC 55366</strain>
    </source>
</reference>